<evidence type="ECO:0000256" key="1">
    <source>
        <dbReference type="SAM" id="SignalP"/>
    </source>
</evidence>
<reference evidence="2 3" key="1">
    <citation type="submission" date="2019-07" db="EMBL/GenBank/DDBJ databases">
        <authorList>
            <person name="Huq M.A."/>
        </authorList>
    </citation>
    <scope>NUCLEOTIDE SEQUENCE [LARGE SCALE GENOMIC DNA]</scope>
    <source>
        <strain evidence="2 3">MAH-3</strain>
    </source>
</reference>
<keyword evidence="1" id="KW-0732">Signal</keyword>
<comment type="caution">
    <text evidence="2">The sequence shown here is derived from an EMBL/GenBank/DDBJ whole genome shotgun (WGS) entry which is preliminary data.</text>
</comment>
<accession>A0A556MXW1</accession>
<dbReference type="AlphaFoldDB" id="A0A556MXW1"/>
<feature type="chain" id="PRO_5021802396" description="Porin" evidence="1">
    <location>
        <begin position="20"/>
        <end position="442"/>
    </location>
</feature>
<gene>
    <name evidence="2" type="ORF">FO442_09170</name>
</gene>
<feature type="signal peptide" evidence="1">
    <location>
        <begin position="1"/>
        <end position="19"/>
    </location>
</feature>
<dbReference type="RefSeq" id="WP_144332875.1">
    <property type="nucleotide sequence ID" value="NZ_VLPL01000004.1"/>
</dbReference>
<evidence type="ECO:0000313" key="3">
    <source>
        <dbReference type="Proteomes" id="UP000316008"/>
    </source>
</evidence>
<dbReference type="OrthoDB" id="9771991at2"/>
<keyword evidence="3" id="KW-1185">Reference proteome</keyword>
<sequence length="442" mass="49101">MKSLLAVCCFWTVSTLATAQTKDSSRITIPELKLNFNKSGSNYIKGTFLAQTWARYSEFNPGTTVDGTPKSTYCDIGIRRWRIQFFGQLTNRIYFYTQFGQNNFSFLQPRHTGAFLHDAITEFRALKQLQIGAGLTAWGGVSRFSSPSVANLMGVDAPIYQQATNGVNEQFGRKLSVYFKGEIARLNYRVALSRPMSVKNSTVAIPSINSNSNFNTEAPRAQTSGYVFWQFFDKESTPNPYMVGTYLGKKKLLNLGVGWVHQNKAMWHTTDSGDTIRTALLLLGADVFLDLPTGTKGAALNVYVAYNHFDYGKNYVRMLNGMNPANGVNSEGTLNGAGVNYPMIGTGNILFAQIGYKLKDDLFATDNGTLMPYTEIQYAHFQALKDPSVMCEAGLNWFIHGTHGAKLSLGLQNRPVFDYNASGKAIQTARKNMLVVQYQIAF</sequence>
<evidence type="ECO:0008006" key="4">
    <source>
        <dbReference type="Google" id="ProtNLM"/>
    </source>
</evidence>
<name>A0A556MXW1_9FLAO</name>
<evidence type="ECO:0000313" key="2">
    <source>
        <dbReference type="EMBL" id="TSJ44761.1"/>
    </source>
</evidence>
<dbReference type="EMBL" id="VLPL01000004">
    <property type="protein sequence ID" value="TSJ44761.1"/>
    <property type="molecule type" value="Genomic_DNA"/>
</dbReference>
<proteinExistence type="predicted"/>
<protein>
    <recommendedName>
        <fullName evidence="4">Porin</fullName>
    </recommendedName>
</protein>
<organism evidence="2 3">
    <name type="scientific">Fluviicola chungangensis</name>
    <dbReference type="NCBI Taxonomy" id="2597671"/>
    <lineage>
        <taxon>Bacteria</taxon>
        <taxon>Pseudomonadati</taxon>
        <taxon>Bacteroidota</taxon>
        <taxon>Flavobacteriia</taxon>
        <taxon>Flavobacteriales</taxon>
        <taxon>Crocinitomicaceae</taxon>
        <taxon>Fluviicola</taxon>
    </lineage>
</organism>
<dbReference type="Proteomes" id="UP000316008">
    <property type="component" value="Unassembled WGS sequence"/>
</dbReference>